<dbReference type="AlphaFoldDB" id="A0A7D6VJR8"/>
<reference evidence="2 3" key="1">
    <citation type="submission" date="2020-07" db="EMBL/GenBank/DDBJ databases">
        <authorList>
            <person name="Zhuang K."/>
            <person name="Ran Y."/>
        </authorList>
    </citation>
    <scope>NUCLEOTIDE SEQUENCE [LARGE SCALE GENOMIC DNA]</scope>
    <source>
        <strain evidence="2 3">WCH-YHL-001</strain>
    </source>
</reference>
<name>A0A7D6VJR8_9NOCA</name>
<feature type="signal peptide" evidence="1">
    <location>
        <begin position="1"/>
        <end position="31"/>
    </location>
</feature>
<dbReference type="KEGG" id="nhu:H0264_04355"/>
<keyword evidence="3" id="KW-1185">Reference proteome</keyword>
<evidence type="ECO:0000313" key="3">
    <source>
        <dbReference type="Proteomes" id="UP000515512"/>
    </source>
</evidence>
<gene>
    <name evidence="2" type="ORF">H0264_04355</name>
</gene>
<organism evidence="2 3">
    <name type="scientific">Nocardia huaxiensis</name>
    <dbReference type="NCBI Taxonomy" id="2755382"/>
    <lineage>
        <taxon>Bacteria</taxon>
        <taxon>Bacillati</taxon>
        <taxon>Actinomycetota</taxon>
        <taxon>Actinomycetes</taxon>
        <taxon>Mycobacteriales</taxon>
        <taxon>Nocardiaceae</taxon>
        <taxon>Nocardia</taxon>
    </lineage>
</organism>
<accession>A0A7D6VJR8</accession>
<keyword evidence="1" id="KW-0732">Signal</keyword>
<sequence>MAVNSRFKRGAVWVAAGVVFAGLTTYSGASAETGGCGLIGTVGTPELGADDTTAGLEALPAANIALPEQIYFRTSAESFNRRWSFSARDGHIYVKEAAAQGGWRNLPLPGCMEGRIAGVSADDDEVMAIDRDGRFFTMDHALSAPEDWNWSERYGTPLWTGAGNTLPAGTLDWTWSVLSPNEDHVWRDNAGNDHPVGGAKVSHVFALTGGGSRISYVDPWLPVDHSYEFATPANGRFRAVKLSTSASTTLVVNRFGDLYTRLYDFDISGADKVFFRYSYEDQRGLPEAPDMLSERIDSRYAAIQLPAPDWVRQPKVPGEITDRISVHKTGIGSDARELRVEGRSDGRTGYWVKTLTAAQWSFVPTDQPLAGNPLQNTTDDRSIDDSIQPSPYSYAGSAGTWTASVENFDVSNTPTLRIDFGDGARLDLILHTVDGLRQLPQQQGIGTQARRFDGTIEVPAEVLGSLATQPDSVRQFLASALGGRRFTDTAVDVTVSEFRIDGLGVVLVRTPPGPPAR</sequence>
<feature type="chain" id="PRO_5027678060" evidence="1">
    <location>
        <begin position="32"/>
        <end position="517"/>
    </location>
</feature>
<evidence type="ECO:0000313" key="2">
    <source>
        <dbReference type="EMBL" id="QLY31576.1"/>
    </source>
</evidence>
<proteinExistence type="predicted"/>
<evidence type="ECO:0000256" key="1">
    <source>
        <dbReference type="SAM" id="SignalP"/>
    </source>
</evidence>
<dbReference type="RefSeq" id="WP_181582766.1">
    <property type="nucleotide sequence ID" value="NZ_CP059399.1"/>
</dbReference>
<protein>
    <submittedName>
        <fullName evidence="2">Uncharacterized protein</fullName>
    </submittedName>
</protein>
<dbReference type="EMBL" id="CP059399">
    <property type="protein sequence ID" value="QLY31576.1"/>
    <property type="molecule type" value="Genomic_DNA"/>
</dbReference>
<dbReference type="Proteomes" id="UP000515512">
    <property type="component" value="Chromosome"/>
</dbReference>